<evidence type="ECO:0000256" key="8">
    <source>
        <dbReference type="ARBA" id="ARBA00022989"/>
    </source>
</evidence>
<keyword evidence="14" id="KW-1185">Reference proteome</keyword>
<dbReference type="CDD" id="cd23081">
    <property type="entry name" value="cpPDZ_EcRseP-like"/>
    <property type="match status" value="1"/>
</dbReference>
<evidence type="ECO:0000256" key="4">
    <source>
        <dbReference type="ARBA" id="ARBA00022670"/>
    </source>
</evidence>
<dbReference type="PANTHER" id="PTHR42837">
    <property type="entry name" value="REGULATOR OF SIGMA-E PROTEASE RSEP"/>
    <property type="match status" value="1"/>
</dbReference>
<dbReference type="Pfam" id="PF02163">
    <property type="entry name" value="Peptidase_M50"/>
    <property type="match status" value="1"/>
</dbReference>
<feature type="transmembrane region" description="Helical" evidence="11">
    <location>
        <begin position="6"/>
        <end position="30"/>
    </location>
</feature>
<dbReference type="GO" id="GO:0008237">
    <property type="term" value="F:metallopeptidase activity"/>
    <property type="evidence" value="ECO:0007669"/>
    <property type="project" value="UniProtKB-KW"/>
</dbReference>
<name>A0ABX2ITP6_9RHOB</name>
<evidence type="ECO:0000313" key="14">
    <source>
        <dbReference type="Proteomes" id="UP000777935"/>
    </source>
</evidence>
<evidence type="ECO:0000256" key="3">
    <source>
        <dbReference type="ARBA" id="ARBA00007931"/>
    </source>
</evidence>
<feature type="transmembrane region" description="Helical" evidence="11">
    <location>
        <begin position="420"/>
        <end position="442"/>
    </location>
</feature>
<keyword evidence="10 11" id="KW-0472">Membrane</keyword>
<keyword evidence="11" id="KW-0479">Metal-binding</keyword>
<dbReference type="InterPro" id="IPR001478">
    <property type="entry name" value="PDZ"/>
</dbReference>
<sequence>MDITSFAAGFGGVTYMILFLIIALSIIVAIHEYGHYIVGRWCGIHAEVFSIGFGPVIYSRRDKRGTQWQIAILPLGGFVKFLGDADAASGKDGERVASLSAAEQRRTMHGAPLWARSATVVAGPVFNFIFSIAIFTGLILYQGQPTEDFVIEDFLPLPDVYTQELQPGDVVVAINGQEIGADLGAVLANLPSAREIDYGIIRDGEAITVTAPHLMPPVVHGLTPRLPAMDIDMKIGDVITAVDGAPVYTFEDFRQIVVNSEGKPLKLDVWRDGEQMDFVLVPRKIDYPLEDGTFEKRYLIGMTSGLFIERQAENVGFFTAVWYGVENTFVIMSSSVNALWNIITGAISTCNLSGPVGIAEMSSGMASQGTMSFIQFIAVLSTAIGFINLFPIPVLDGGHLVFHAYEAVRGKPPNDQALKYMMIAGLTIMLSFMVFALTNDIFCP</sequence>
<dbReference type="SMART" id="SM00228">
    <property type="entry name" value="PDZ"/>
    <property type="match status" value="1"/>
</dbReference>
<evidence type="ECO:0000256" key="7">
    <source>
        <dbReference type="ARBA" id="ARBA00022833"/>
    </source>
</evidence>
<feature type="transmembrane region" description="Helical" evidence="11">
    <location>
        <begin position="113"/>
        <end position="141"/>
    </location>
</feature>
<comment type="caution">
    <text evidence="13">The sequence shown here is derived from an EMBL/GenBank/DDBJ whole genome shotgun (WGS) entry which is preliminary data.</text>
</comment>
<feature type="transmembrane region" description="Helical" evidence="11">
    <location>
        <begin position="338"/>
        <end position="359"/>
    </location>
</feature>
<dbReference type="CDD" id="cd06163">
    <property type="entry name" value="S2P-M50_PDZ_RseP-like"/>
    <property type="match status" value="1"/>
</dbReference>
<comment type="subcellular location">
    <subcellularLocation>
        <location evidence="2">Membrane</location>
        <topology evidence="2">Multi-pass membrane protein</topology>
    </subcellularLocation>
</comment>
<dbReference type="InterPro" id="IPR008915">
    <property type="entry name" value="Peptidase_M50"/>
</dbReference>
<reference evidence="13 14" key="1">
    <citation type="submission" date="2020-06" db="EMBL/GenBank/DDBJ databases">
        <title>Sulfitobacter algicola sp. nov., isolated from green algae.</title>
        <authorList>
            <person name="Wang C."/>
        </authorList>
    </citation>
    <scope>NUCLEOTIDE SEQUENCE [LARGE SCALE GENOMIC DNA]</scope>
    <source>
        <strain evidence="13 14">1151</strain>
    </source>
</reference>
<keyword evidence="4" id="KW-0645">Protease</keyword>
<proteinExistence type="inferred from homology"/>
<keyword evidence="6 11" id="KW-0378">Hydrolase</keyword>
<comment type="cofactor">
    <cofactor evidence="1 11">
        <name>Zn(2+)</name>
        <dbReference type="ChEBI" id="CHEBI:29105"/>
    </cofactor>
</comment>
<dbReference type="PANTHER" id="PTHR42837:SF2">
    <property type="entry name" value="MEMBRANE METALLOPROTEASE ARASP2, CHLOROPLASTIC-RELATED"/>
    <property type="match status" value="1"/>
</dbReference>
<evidence type="ECO:0000256" key="2">
    <source>
        <dbReference type="ARBA" id="ARBA00004141"/>
    </source>
</evidence>
<evidence type="ECO:0000256" key="10">
    <source>
        <dbReference type="ARBA" id="ARBA00023136"/>
    </source>
</evidence>
<dbReference type="RefSeq" id="WP_174138351.1">
    <property type="nucleotide sequence ID" value="NZ_JABUFE010000006.1"/>
</dbReference>
<dbReference type="Proteomes" id="UP000777935">
    <property type="component" value="Unassembled WGS sequence"/>
</dbReference>
<gene>
    <name evidence="13" type="primary">rseP</name>
    <name evidence="13" type="ORF">HRQ87_11235</name>
</gene>
<dbReference type="NCBIfam" id="TIGR00054">
    <property type="entry name" value="RIP metalloprotease RseP"/>
    <property type="match status" value="1"/>
</dbReference>
<dbReference type="Gene3D" id="2.30.42.10">
    <property type="match status" value="2"/>
</dbReference>
<protein>
    <recommendedName>
        <fullName evidence="11">Zinc metalloprotease</fullName>
        <ecNumber evidence="11">3.4.24.-</ecNumber>
    </recommendedName>
</protein>
<keyword evidence="5 11" id="KW-0812">Transmembrane</keyword>
<dbReference type="Pfam" id="PF17820">
    <property type="entry name" value="PDZ_6"/>
    <property type="match status" value="1"/>
</dbReference>
<comment type="similarity">
    <text evidence="3 11">Belongs to the peptidase M50B family.</text>
</comment>
<evidence type="ECO:0000313" key="13">
    <source>
        <dbReference type="EMBL" id="NSX55376.1"/>
    </source>
</evidence>
<evidence type="ECO:0000256" key="5">
    <source>
        <dbReference type="ARBA" id="ARBA00022692"/>
    </source>
</evidence>
<keyword evidence="8 11" id="KW-1133">Transmembrane helix</keyword>
<dbReference type="EC" id="3.4.24.-" evidence="11"/>
<evidence type="ECO:0000256" key="9">
    <source>
        <dbReference type="ARBA" id="ARBA00023049"/>
    </source>
</evidence>
<evidence type="ECO:0000256" key="1">
    <source>
        <dbReference type="ARBA" id="ARBA00001947"/>
    </source>
</evidence>
<keyword evidence="7 11" id="KW-0862">Zinc</keyword>
<organism evidence="13 14">
    <name type="scientific">Parasulfitobacter algicola</name>
    <dbReference type="NCBI Taxonomy" id="2614809"/>
    <lineage>
        <taxon>Bacteria</taxon>
        <taxon>Pseudomonadati</taxon>
        <taxon>Pseudomonadota</taxon>
        <taxon>Alphaproteobacteria</taxon>
        <taxon>Rhodobacterales</taxon>
        <taxon>Roseobacteraceae</taxon>
        <taxon>Parasulfitobacter</taxon>
    </lineage>
</organism>
<dbReference type="InterPro" id="IPR036034">
    <property type="entry name" value="PDZ_sf"/>
</dbReference>
<dbReference type="InterPro" id="IPR041489">
    <property type="entry name" value="PDZ_6"/>
</dbReference>
<dbReference type="EMBL" id="JABUFE010000006">
    <property type="protein sequence ID" value="NSX55376.1"/>
    <property type="molecule type" value="Genomic_DNA"/>
</dbReference>
<evidence type="ECO:0000259" key="12">
    <source>
        <dbReference type="SMART" id="SM00228"/>
    </source>
</evidence>
<evidence type="ECO:0000256" key="6">
    <source>
        <dbReference type="ARBA" id="ARBA00022801"/>
    </source>
</evidence>
<feature type="transmembrane region" description="Helical" evidence="11">
    <location>
        <begin position="371"/>
        <end position="392"/>
    </location>
</feature>
<accession>A0ABX2ITP6</accession>
<feature type="domain" description="PDZ" evidence="12">
    <location>
        <begin position="203"/>
        <end position="273"/>
    </location>
</feature>
<dbReference type="InterPro" id="IPR004387">
    <property type="entry name" value="Pept_M50_Zn"/>
</dbReference>
<keyword evidence="9 11" id="KW-0482">Metalloprotease</keyword>
<dbReference type="SUPFAM" id="SSF50156">
    <property type="entry name" value="PDZ domain-like"/>
    <property type="match status" value="2"/>
</dbReference>
<evidence type="ECO:0000256" key="11">
    <source>
        <dbReference type="RuleBase" id="RU362031"/>
    </source>
</evidence>